<keyword evidence="2" id="KW-0315">Glutamine amidotransferase</keyword>
<evidence type="ECO:0000256" key="2">
    <source>
        <dbReference type="ARBA" id="ARBA00022962"/>
    </source>
</evidence>
<protein>
    <submittedName>
        <fullName evidence="4">Glutamate synthase domain-containing protein 1</fullName>
    </submittedName>
</protein>
<evidence type="ECO:0000313" key="5">
    <source>
        <dbReference type="Proteomes" id="UP001296943"/>
    </source>
</evidence>
<dbReference type="Gene3D" id="3.60.20.10">
    <property type="entry name" value="Glutamine Phosphoribosylpyrophosphate, subunit 1, domain 1"/>
    <property type="match status" value="1"/>
</dbReference>
<proteinExistence type="predicted"/>
<keyword evidence="1" id="KW-0808">Transferase</keyword>
<dbReference type="PROSITE" id="PS51278">
    <property type="entry name" value="GATASE_TYPE_2"/>
    <property type="match status" value="1"/>
</dbReference>
<dbReference type="Pfam" id="PF13522">
    <property type="entry name" value="GATase_6"/>
    <property type="match status" value="1"/>
</dbReference>
<dbReference type="InterPro" id="IPR017932">
    <property type="entry name" value="GATase_2_dom"/>
</dbReference>
<dbReference type="InterPro" id="IPR029055">
    <property type="entry name" value="Ntn_hydrolases_N"/>
</dbReference>
<dbReference type="SUPFAM" id="SSF56235">
    <property type="entry name" value="N-terminal nucleophile aminohydrolases (Ntn hydrolases)"/>
    <property type="match status" value="1"/>
</dbReference>
<evidence type="ECO:0000256" key="1">
    <source>
        <dbReference type="ARBA" id="ARBA00022679"/>
    </source>
</evidence>
<comment type="caution">
    <text evidence="4">The sequence shown here is derived from an EMBL/GenBank/DDBJ whole genome shotgun (WGS) entry which is preliminary data.</text>
</comment>
<dbReference type="RefSeq" id="WP_204497619.1">
    <property type="nucleotide sequence ID" value="NZ_JAFBDR010000002.1"/>
</dbReference>
<keyword evidence="5" id="KW-1185">Reference proteome</keyword>
<accession>A0ABS2MWG9</accession>
<gene>
    <name evidence="4" type="ORF">JOC48_000674</name>
</gene>
<reference evidence="4 5" key="1">
    <citation type="submission" date="2021-01" db="EMBL/GenBank/DDBJ databases">
        <title>Genomic Encyclopedia of Type Strains, Phase IV (KMG-IV): sequencing the most valuable type-strain genomes for metagenomic binning, comparative biology and taxonomic classification.</title>
        <authorList>
            <person name="Goeker M."/>
        </authorList>
    </citation>
    <scope>NUCLEOTIDE SEQUENCE [LARGE SCALE GENOMIC DNA]</scope>
    <source>
        <strain evidence="4 5">DSM 23711</strain>
    </source>
</reference>
<feature type="domain" description="Glutamine amidotransferase type-2" evidence="3">
    <location>
        <begin position="2"/>
        <end position="297"/>
    </location>
</feature>
<dbReference type="Proteomes" id="UP001296943">
    <property type="component" value="Unassembled WGS sequence"/>
</dbReference>
<evidence type="ECO:0000313" key="4">
    <source>
        <dbReference type="EMBL" id="MBM7570196.1"/>
    </source>
</evidence>
<evidence type="ECO:0000259" key="3">
    <source>
        <dbReference type="PROSITE" id="PS51278"/>
    </source>
</evidence>
<sequence length="298" mass="32973">MCGIGGLIYKSSVHEKKTGEIVIKMLESLSRRGPDSTGIALLHPKEENHLYLDVNYDKEGNGEKVLHLLTEFSTVLRSSDHGNYVRAVIKNVEDETLLIHAINNIDKDVSVASYGEQLEVLKFLGGAENLESQFNISDYNGRVAIGHTRMATESKVDISHSQPLSCHTGKDLTIIHNGHITNYIKLRSKYEKKGYKFITGNDSEVIAVYLVDQMKAGLDLKEAMELSLQELGGSFSYIAITPEKVGLAKEPFGMKPMVIAETDDFVAFASESMAITNGFGKNLNVFEPGSEEVMIWNL</sequence>
<dbReference type="PANTHER" id="PTHR11907">
    <property type="entry name" value="AMIDOPHOSPHORIBOSYLTRANSFERASE"/>
    <property type="match status" value="1"/>
</dbReference>
<organism evidence="4 5">
    <name type="scientific">Aquibacillus albus</name>
    <dbReference type="NCBI Taxonomy" id="1168171"/>
    <lineage>
        <taxon>Bacteria</taxon>
        <taxon>Bacillati</taxon>
        <taxon>Bacillota</taxon>
        <taxon>Bacilli</taxon>
        <taxon>Bacillales</taxon>
        <taxon>Bacillaceae</taxon>
        <taxon>Aquibacillus</taxon>
    </lineage>
</organism>
<name>A0ABS2MWG9_9BACI</name>
<dbReference type="EMBL" id="JAFBDR010000002">
    <property type="protein sequence ID" value="MBM7570196.1"/>
    <property type="molecule type" value="Genomic_DNA"/>
</dbReference>